<reference evidence="3" key="1">
    <citation type="submission" date="2020-04" db="EMBL/GenBank/DDBJ databases">
        <authorList>
            <person name="Zhang T."/>
        </authorList>
    </citation>
    <scope>NUCLEOTIDE SEQUENCE</scope>
    <source>
        <strain evidence="3">HKST-UBA02</strain>
    </source>
</reference>
<reference evidence="3" key="2">
    <citation type="journal article" date="2021" name="Microbiome">
        <title>Successional dynamics and alternative stable states in a saline activated sludge microbial community over 9 years.</title>
        <authorList>
            <person name="Wang Y."/>
            <person name="Ye J."/>
            <person name="Ju F."/>
            <person name="Liu L."/>
            <person name="Boyd J.A."/>
            <person name="Deng Y."/>
            <person name="Parks D.H."/>
            <person name="Jiang X."/>
            <person name="Yin X."/>
            <person name="Woodcroft B.J."/>
            <person name="Tyson G.W."/>
            <person name="Hugenholtz P."/>
            <person name="Polz M.F."/>
            <person name="Zhang T."/>
        </authorList>
    </citation>
    <scope>NUCLEOTIDE SEQUENCE</scope>
    <source>
        <strain evidence="3">HKST-UBA02</strain>
    </source>
</reference>
<dbReference type="EMBL" id="JAGQKY010000293">
    <property type="protein sequence ID" value="MCA9398101.1"/>
    <property type="molecule type" value="Genomic_DNA"/>
</dbReference>
<evidence type="ECO:0000313" key="4">
    <source>
        <dbReference type="Proteomes" id="UP000699691"/>
    </source>
</evidence>
<feature type="region of interest" description="Disordered" evidence="1">
    <location>
        <begin position="1"/>
        <end position="20"/>
    </location>
</feature>
<evidence type="ECO:0000259" key="2">
    <source>
        <dbReference type="Pfam" id="PF00188"/>
    </source>
</evidence>
<dbReference type="Gene3D" id="3.40.33.10">
    <property type="entry name" value="CAP"/>
    <property type="match status" value="1"/>
</dbReference>
<evidence type="ECO:0000313" key="3">
    <source>
        <dbReference type="EMBL" id="MCA9398101.1"/>
    </source>
</evidence>
<dbReference type="Pfam" id="PF00188">
    <property type="entry name" value="CAP"/>
    <property type="match status" value="1"/>
</dbReference>
<dbReference type="InterPro" id="IPR035940">
    <property type="entry name" value="CAP_sf"/>
</dbReference>
<dbReference type="Proteomes" id="UP000699691">
    <property type="component" value="Unassembled WGS sequence"/>
</dbReference>
<accession>A0A955LWU5</accession>
<protein>
    <submittedName>
        <fullName evidence="3">CAP domain-containing protein</fullName>
    </submittedName>
</protein>
<evidence type="ECO:0000256" key="1">
    <source>
        <dbReference type="SAM" id="MobiDB-lite"/>
    </source>
</evidence>
<dbReference type="PANTHER" id="PTHR31157">
    <property type="entry name" value="SCP DOMAIN-CONTAINING PROTEIN"/>
    <property type="match status" value="1"/>
</dbReference>
<sequence>MVVDLTNDERAENSAQPLRRNSTLDAAAKMKAEHMAKNEYFSHFSPAGVSPWHWFDEAGYVYAHAGENLAIHFTDSSEVVEAWMKSPTHRQNIVSGLYTEIGVGTAKGKYEGYDTVYVVQLFGAPAVVPVVKEPESTEVAVAEPAPTPAVVTP</sequence>
<gene>
    <name evidence="3" type="ORF">KC573_04690</name>
</gene>
<name>A0A955LWU5_UNCKA</name>
<dbReference type="CDD" id="cd05379">
    <property type="entry name" value="CAP_bacterial"/>
    <property type="match status" value="1"/>
</dbReference>
<dbReference type="AlphaFoldDB" id="A0A955LWU5"/>
<dbReference type="InterPro" id="IPR014044">
    <property type="entry name" value="CAP_dom"/>
</dbReference>
<organism evidence="3 4">
    <name type="scientific">candidate division WWE3 bacterium</name>
    <dbReference type="NCBI Taxonomy" id="2053526"/>
    <lineage>
        <taxon>Bacteria</taxon>
        <taxon>Katanobacteria</taxon>
    </lineage>
</organism>
<feature type="non-terminal residue" evidence="3">
    <location>
        <position position="153"/>
    </location>
</feature>
<dbReference type="SUPFAM" id="SSF55797">
    <property type="entry name" value="PR-1-like"/>
    <property type="match status" value="1"/>
</dbReference>
<feature type="domain" description="SCP" evidence="2">
    <location>
        <begin position="3"/>
        <end position="122"/>
    </location>
</feature>
<comment type="caution">
    <text evidence="3">The sequence shown here is derived from an EMBL/GenBank/DDBJ whole genome shotgun (WGS) entry which is preliminary data.</text>
</comment>
<dbReference type="PANTHER" id="PTHR31157:SF1">
    <property type="entry name" value="SCP DOMAIN-CONTAINING PROTEIN"/>
    <property type="match status" value="1"/>
</dbReference>
<proteinExistence type="predicted"/>